<dbReference type="AlphaFoldDB" id="A0A0E9VB84"/>
<proteinExistence type="predicted"/>
<dbReference type="EMBL" id="GBXM01033213">
    <property type="protein sequence ID" value="JAH75364.1"/>
    <property type="molecule type" value="Transcribed_RNA"/>
</dbReference>
<reference evidence="1" key="1">
    <citation type="submission" date="2014-11" db="EMBL/GenBank/DDBJ databases">
        <authorList>
            <person name="Amaro Gonzalez C."/>
        </authorList>
    </citation>
    <scope>NUCLEOTIDE SEQUENCE</scope>
</reference>
<name>A0A0E9VB84_ANGAN</name>
<organism evidence="1">
    <name type="scientific">Anguilla anguilla</name>
    <name type="common">European freshwater eel</name>
    <name type="synonym">Muraena anguilla</name>
    <dbReference type="NCBI Taxonomy" id="7936"/>
    <lineage>
        <taxon>Eukaryota</taxon>
        <taxon>Metazoa</taxon>
        <taxon>Chordata</taxon>
        <taxon>Craniata</taxon>
        <taxon>Vertebrata</taxon>
        <taxon>Euteleostomi</taxon>
        <taxon>Actinopterygii</taxon>
        <taxon>Neopterygii</taxon>
        <taxon>Teleostei</taxon>
        <taxon>Anguilliformes</taxon>
        <taxon>Anguillidae</taxon>
        <taxon>Anguilla</taxon>
    </lineage>
</organism>
<evidence type="ECO:0000313" key="1">
    <source>
        <dbReference type="EMBL" id="JAH75364.1"/>
    </source>
</evidence>
<sequence>MNILYLDMSFRQRLYSCKCNSFNFRQ</sequence>
<reference evidence="1" key="2">
    <citation type="journal article" date="2015" name="Fish Shellfish Immunol.">
        <title>Early steps in the European eel (Anguilla anguilla)-Vibrio vulnificus interaction in the gills: Role of the RtxA13 toxin.</title>
        <authorList>
            <person name="Callol A."/>
            <person name="Pajuelo D."/>
            <person name="Ebbesson L."/>
            <person name="Teles M."/>
            <person name="MacKenzie S."/>
            <person name="Amaro C."/>
        </authorList>
    </citation>
    <scope>NUCLEOTIDE SEQUENCE</scope>
</reference>
<accession>A0A0E9VB84</accession>
<protein>
    <submittedName>
        <fullName evidence="1">Uncharacterized protein</fullName>
    </submittedName>
</protein>